<dbReference type="EC" id="3.4.22.-" evidence="11"/>
<feature type="compositionally biased region" description="Low complexity" evidence="12">
    <location>
        <begin position="8"/>
        <end position="26"/>
    </location>
</feature>
<keyword evidence="7" id="KW-0788">Thiol protease</keyword>
<evidence type="ECO:0000259" key="13">
    <source>
        <dbReference type="Pfam" id="PF03416"/>
    </source>
</evidence>
<dbReference type="GO" id="GO:0035973">
    <property type="term" value="P:aggrephagy"/>
    <property type="evidence" value="ECO:0007669"/>
    <property type="project" value="TreeGrafter"/>
</dbReference>
<keyword evidence="9 11" id="KW-0072">Autophagy</keyword>
<dbReference type="OrthoDB" id="2960936at2759"/>
<name>A0A0S4JR61_BODSA</name>
<keyword evidence="5 11" id="KW-0645">Protease</keyword>
<evidence type="ECO:0000313" key="14">
    <source>
        <dbReference type="EMBL" id="CUG94009.1"/>
    </source>
</evidence>
<dbReference type="InterPro" id="IPR046792">
    <property type="entry name" value="Peptidase_C54_cat"/>
</dbReference>
<dbReference type="GO" id="GO:0000045">
    <property type="term" value="P:autophagosome assembly"/>
    <property type="evidence" value="ECO:0007669"/>
    <property type="project" value="TreeGrafter"/>
</dbReference>
<evidence type="ECO:0000256" key="11">
    <source>
        <dbReference type="RuleBase" id="RU363115"/>
    </source>
</evidence>
<comment type="catalytic activity">
    <reaction evidence="10">
        <text>[protein]-C-terminal L-amino acid-glycyl-phosphatidylethanolamide + H2O = [protein]-C-terminal L-amino acid-glycine + a 1,2-diacyl-sn-glycero-3-phosphoethanolamine</text>
        <dbReference type="Rhea" id="RHEA:67548"/>
        <dbReference type="Rhea" id="RHEA-COMP:17323"/>
        <dbReference type="Rhea" id="RHEA-COMP:17324"/>
        <dbReference type="ChEBI" id="CHEBI:15377"/>
        <dbReference type="ChEBI" id="CHEBI:64612"/>
        <dbReference type="ChEBI" id="CHEBI:172940"/>
        <dbReference type="ChEBI" id="CHEBI:172941"/>
    </reaction>
    <physiologicalReaction direction="left-to-right" evidence="10">
        <dbReference type="Rhea" id="RHEA:67549"/>
    </physiologicalReaction>
</comment>
<dbReference type="PANTHER" id="PTHR22624:SF53">
    <property type="entry name" value="CYSTEINE PROTEASE"/>
    <property type="match status" value="1"/>
</dbReference>
<feature type="region of interest" description="Disordered" evidence="12">
    <location>
        <begin position="150"/>
        <end position="174"/>
    </location>
</feature>
<feature type="compositionally biased region" description="Acidic residues" evidence="12">
    <location>
        <begin position="443"/>
        <end position="462"/>
    </location>
</feature>
<evidence type="ECO:0000313" key="15">
    <source>
        <dbReference type="Proteomes" id="UP000051952"/>
    </source>
</evidence>
<evidence type="ECO:0000256" key="7">
    <source>
        <dbReference type="ARBA" id="ARBA00022807"/>
    </source>
</evidence>
<evidence type="ECO:0000256" key="8">
    <source>
        <dbReference type="ARBA" id="ARBA00022927"/>
    </source>
</evidence>
<dbReference type="AlphaFoldDB" id="A0A0S4JR61"/>
<evidence type="ECO:0000256" key="3">
    <source>
        <dbReference type="ARBA" id="ARBA00022448"/>
    </source>
</evidence>
<comment type="subcellular location">
    <subcellularLocation>
        <location evidence="1 11">Cytoplasm</location>
    </subcellularLocation>
</comment>
<dbReference type="GO" id="GO:0016485">
    <property type="term" value="P:protein processing"/>
    <property type="evidence" value="ECO:0007669"/>
    <property type="project" value="TreeGrafter"/>
</dbReference>
<dbReference type="GO" id="GO:0004197">
    <property type="term" value="F:cysteine-type endopeptidase activity"/>
    <property type="evidence" value="ECO:0007669"/>
    <property type="project" value="TreeGrafter"/>
</dbReference>
<dbReference type="SUPFAM" id="SSF54001">
    <property type="entry name" value="Cysteine proteinases"/>
    <property type="match status" value="1"/>
</dbReference>
<evidence type="ECO:0000256" key="10">
    <source>
        <dbReference type="ARBA" id="ARBA00029362"/>
    </source>
</evidence>
<keyword evidence="3" id="KW-0813">Transport</keyword>
<keyword evidence="6 11" id="KW-0378">Hydrolase</keyword>
<dbReference type="InterPro" id="IPR005078">
    <property type="entry name" value="Peptidase_C54"/>
</dbReference>
<dbReference type="OMA" id="PMEATHR"/>
<keyword evidence="8 11" id="KW-0653">Protein transport</keyword>
<protein>
    <recommendedName>
        <fullName evidence="11">Cysteine protease</fullName>
        <ecNumber evidence="11">3.4.22.-</ecNumber>
    </recommendedName>
</protein>
<reference evidence="15" key="1">
    <citation type="submission" date="2015-09" db="EMBL/GenBank/DDBJ databases">
        <authorList>
            <consortium name="Pathogen Informatics"/>
        </authorList>
    </citation>
    <scope>NUCLEOTIDE SEQUENCE [LARGE SCALE GENOMIC DNA]</scope>
    <source>
        <strain evidence="15">Lake Konstanz</strain>
    </source>
</reference>
<feature type="compositionally biased region" description="Low complexity" evidence="12">
    <location>
        <begin position="150"/>
        <end position="163"/>
    </location>
</feature>
<dbReference type="InterPro" id="IPR038765">
    <property type="entry name" value="Papain-like_cys_pep_sf"/>
</dbReference>
<proteinExistence type="inferred from homology"/>
<comment type="similarity">
    <text evidence="2 11">Belongs to the peptidase C54 family.</text>
</comment>
<evidence type="ECO:0000256" key="1">
    <source>
        <dbReference type="ARBA" id="ARBA00004496"/>
    </source>
</evidence>
<comment type="function">
    <text evidence="11">Cysteine protease that plays a key role in autophagy by mediating both proteolytic activation and delipidation of ATG8 family proteins.</text>
</comment>
<evidence type="ECO:0000256" key="5">
    <source>
        <dbReference type="ARBA" id="ARBA00022670"/>
    </source>
</evidence>
<feature type="region of interest" description="Disordered" evidence="12">
    <location>
        <begin position="423"/>
        <end position="462"/>
    </location>
</feature>
<keyword evidence="15" id="KW-1185">Reference proteome</keyword>
<evidence type="ECO:0000256" key="6">
    <source>
        <dbReference type="ARBA" id="ARBA00022801"/>
    </source>
</evidence>
<dbReference type="Pfam" id="PF03416">
    <property type="entry name" value="Peptidase_C54"/>
    <property type="match status" value="1"/>
</dbReference>
<evidence type="ECO:0000256" key="12">
    <source>
        <dbReference type="SAM" id="MobiDB-lite"/>
    </source>
</evidence>
<dbReference type="PANTHER" id="PTHR22624">
    <property type="entry name" value="CYSTEINE PROTEASE ATG4"/>
    <property type="match status" value="1"/>
</dbReference>
<evidence type="ECO:0000256" key="4">
    <source>
        <dbReference type="ARBA" id="ARBA00022490"/>
    </source>
</evidence>
<accession>A0A0S4JR61</accession>
<dbReference type="EMBL" id="CYKH01002218">
    <property type="protein sequence ID" value="CUG94009.1"/>
    <property type="molecule type" value="Genomic_DNA"/>
</dbReference>
<dbReference type="GO" id="GO:0019786">
    <property type="term" value="F:protein-phosphatidylethanolamide deconjugating activity"/>
    <property type="evidence" value="ECO:0007669"/>
    <property type="project" value="InterPro"/>
</dbReference>
<feature type="compositionally biased region" description="Polar residues" evidence="12">
    <location>
        <begin position="423"/>
        <end position="438"/>
    </location>
</feature>
<dbReference type="GO" id="GO:0000423">
    <property type="term" value="P:mitophagy"/>
    <property type="evidence" value="ECO:0007669"/>
    <property type="project" value="TreeGrafter"/>
</dbReference>
<gene>
    <name evidence="14" type="ORF">BSAL_46040c</name>
</gene>
<dbReference type="GO" id="GO:0034727">
    <property type="term" value="P:piecemeal microautophagy of the nucleus"/>
    <property type="evidence" value="ECO:0007669"/>
    <property type="project" value="TreeGrafter"/>
</dbReference>
<feature type="domain" description="Peptidase C54 catalytic" evidence="13">
    <location>
        <begin position="87"/>
        <end position="401"/>
    </location>
</feature>
<feature type="region of interest" description="Disordered" evidence="12">
    <location>
        <begin position="1"/>
        <end position="26"/>
    </location>
</feature>
<evidence type="ECO:0000256" key="9">
    <source>
        <dbReference type="ARBA" id="ARBA00023006"/>
    </source>
</evidence>
<dbReference type="Proteomes" id="UP000051952">
    <property type="component" value="Unassembled WGS sequence"/>
</dbReference>
<dbReference type="GO" id="GO:0005737">
    <property type="term" value="C:cytoplasm"/>
    <property type="evidence" value="ECO:0007669"/>
    <property type="project" value="UniProtKB-SubCell"/>
</dbReference>
<keyword evidence="4 11" id="KW-0963">Cytoplasm</keyword>
<organism evidence="14 15">
    <name type="scientific">Bodo saltans</name>
    <name type="common">Flagellated protozoan</name>
    <dbReference type="NCBI Taxonomy" id="75058"/>
    <lineage>
        <taxon>Eukaryota</taxon>
        <taxon>Discoba</taxon>
        <taxon>Euglenozoa</taxon>
        <taxon>Kinetoplastea</taxon>
        <taxon>Metakinetoplastina</taxon>
        <taxon>Eubodonida</taxon>
        <taxon>Bodonidae</taxon>
        <taxon>Bodo</taxon>
    </lineage>
</organism>
<dbReference type="GO" id="GO:0015031">
    <property type="term" value="P:protein transport"/>
    <property type="evidence" value="ECO:0007669"/>
    <property type="project" value="UniProtKB-KW"/>
</dbReference>
<sequence>MSKKPQGPVAVPASSSSAAASSSPPVSSSYSGQLYSYLYNGAASVSNALSGETKLADEVPCYVNSLCYKGTRTTNWCSEAVRRCCPYFTYRKNFPCLLSNGGDHDAGWGCMIRTGQMMMCRALRKLYSCDVQVTVDPVEFAMFQKMTVDSSSSNSRQSSTLLSPPISPRTNGHGNALAAKTAPNFLLNLDDDFGGACGSSALENDASGSISQWVQEFFMDTPDALFGVYRLVAEGAKIGCAVGSWFSPTVLARSLAAIGKSHQELNEKLLIIPAVEQTVSQETILQTLLVEERSILLLVPLMLGMGSVGSSYEQVILRLLELPMCIGIVGGKPQKSLYFVGHQREQVFFLDPHVVQQAFTTRASVGKLGGPRGTTPVSTLDPNLLACFFFENEEVFLQWCDEMSVINKMGEFPIITIQSGNGNKGPSSLTVTGRSSPQAVDPCDFDDEDDDSQVAPDDDDLL</sequence>
<evidence type="ECO:0000256" key="2">
    <source>
        <dbReference type="ARBA" id="ARBA00010958"/>
    </source>
</evidence>
<dbReference type="VEuPathDB" id="TriTrypDB:BSAL_46040c"/>